<dbReference type="EMBL" id="CAJOBC010098542">
    <property type="protein sequence ID" value="CAF4454811.1"/>
    <property type="molecule type" value="Genomic_DNA"/>
</dbReference>
<protein>
    <submittedName>
        <fullName evidence="2">Uncharacterized protein</fullName>
    </submittedName>
</protein>
<feature type="transmembrane region" description="Helical" evidence="1">
    <location>
        <begin position="52"/>
        <end position="75"/>
    </location>
</feature>
<evidence type="ECO:0000256" key="1">
    <source>
        <dbReference type="SAM" id="Phobius"/>
    </source>
</evidence>
<dbReference type="Proteomes" id="UP000663829">
    <property type="component" value="Unassembled WGS sequence"/>
</dbReference>
<reference evidence="2" key="1">
    <citation type="submission" date="2021-02" db="EMBL/GenBank/DDBJ databases">
        <authorList>
            <person name="Nowell W R."/>
        </authorList>
    </citation>
    <scope>NUCLEOTIDE SEQUENCE</scope>
</reference>
<keyword evidence="4" id="KW-1185">Reference proteome</keyword>
<evidence type="ECO:0000313" key="4">
    <source>
        <dbReference type="Proteomes" id="UP000663829"/>
    </source>
</evidence>
<feature type="non-terminal residue" evidence="2">
    <location>
        <position position="1"/>
    </location>
</feature>
<dbReference type="EMBL" id="CAJNOQ010032505">
    <property type="protein sequence ID" value="CAF1585417.1"/>
    <property type="molecule type" value="Genomic_DNA"/>
</dbReference>
<sequence>NVLISFTTMIIGTLCDYIVINNRPLFLFLTYINKLEFKLYQTSLIFYRLSGYIQTLFVSLSYNHLIFASIERYYLSLKNNYRQRRNLVKNAIKRTLITFCL</sequence>
<keyword evidence="1" id="KW-1133">Transmembrane helix</keyword>
<accession>A0A815ZMK8</accession>
<keyword evidence="1" id="KW-0472">Membrane</keyword>
<gene>
    <name evidence="2" type="ORF">GPM918_LOCUS41387</name>
    <name evidence="3" type="ORF">SRO942_LOCUS42430</name>
</gene>
<proteinExistence type="predicted"/>
<comment type="caution">
    <text evidence="2">The sequence shown here is derived from an EMBL/GenBank/DDBJ whole genome shotgun (WGS) entry which is preliminary data.</text>
</comment>
<dbReference type="AlphaFoldDB" id="A0A815ZMK8"/>
<name>A0A815ZMK8_9BILA</name>
<evidence type="ECO:0000313" key="3">
    <source>
        <dbReference type="EMBL" id="CAF4454811.1"/>
    </source>
</evidence>
<dbReference type="Proteomes" id="UP000681722">
    <property type="component" value="Unassembled WGS sequence"/>
</dbReference>
<evidence type="ECO:0000313" key="2">
    <source>
        <dbReference type="EMBL" id="CAF1585417.1"/>
    </source>
</evidence>
<organism evidence="2 4">
    <name type="scientific">Didymodactylos carnosus</name>
    <dbReference type="NCBI Taxonomy" id="1234261"/>
    <lineage>
        <taxon>Eukaryota</taxon>
        <taxon>Metazoa</taxon>
        <taxon>Spiralia</taxon>
        <taxon>Gnathifera</taxon>
        <taxon>Rotifera</taxon>
        <taxon>Eurotatoria</taxon>
        <taxon>Bdelloidea</taxon>
        <taxon>Philodinida</taxon>
        <taxon>Philodinidae</taxon>
        <taxon>Didymodactylos</taxon>
    </lineage>
</organism>
<keyword evidence="1" id="KW-0812">Transmembrane</keyword>